<name>A0A4Q9KN02_PROTD</name>
<dbReference type="EMBL" id="SDMR01000003">
    <property type="protein sequence ID" value="TBT95635.1"/>
    <property type="molecule type" value="Genomic_DNA"/>
</dbReference>
<comment type="caution">
    <text evidence="3">The sequence shown here is derived from an EMBL/GenBank/DDBJ whole genome shotgun (WGS) entry which is preliminary data.</text>
</comment>
<sequence length="156" mass="17320">MSNHPVDVRLCTPDDLALLESREVRPGSNFAQRNLALAASGDFFFVGAFTPDEVAGYVALDCRADNELRPEMLTLWVYPEYRRQGLGVKLTRFIEGIAAQQGFNSVKLGVDPENPAAIPMYIGLDYTPTGDHRVVTDEDGAETREAIFRKSLTINR</sequence>
<keyword evidence="1 3" id="KW-0808">Transferase</keyword>
<organism evidence="3 4">
    <name type="scientific">Propioniciclava tarda</name>
    <dbReference type="NCBI Taxonomy" id="433330"/>
    <lineage>
        <taxon>Bacteria</taxon>
        <taxon>Bacillati</taxon>
        <taxon>Actinomycetota</taxon>
        <taxon>Actinomycetes</taxon>
        <taxon>Propionibacteriales</taxon>
        <taxon>Propionibacteriaceae</taxon>
        <taxon>Propioniciclava</taxon>
    </lineage>
</organism>
<dbReference type="AlphaFoldDB" id="A0A4Q9KN02"/>
<dbReference type="PANTHER" id="PTHR13947">
    <property type="entry name" value="GNAT FAMILY N-ACETYLTRANSFERASE"/>
    <property type="match status" value="1"/>
</dbReference>
<dbReference type="InterPro" id="IPR016181">
    <property type="entry name" value="Acyl_CoA_acyltransferase"/>
</dbReference>
<dbReference type="Pfam" id="PF00583">
    <property type="entry name" value="Acetyltransf_1"/>
    <property type="match status" value="1"/>
</dbReference>
<dbReference type="PANTHER" id="PTHR13947:SF37">
    <property type="entry name" value="LD18367P"/>
    <property type="match status" value="1"/>
</dbReference>
<dbReference type="SUPFAM" id="SSF55729">
    <property type="entry name" value="Acyl-CoA N-acyltransferases (Nat)"/>
    <property type="match status" value="1"/>
</dbReference>
<keyword evidence="4" id="KW-1185">Reference proteome</keyword>
<evidence type="ECO:0000259" key="2">
    <source>
        <dbReference type="PROSITE" id="PS51186"/>
    </source>
</evidence>
<dbReference type="InterPro" id="IPR000182">
    <property type="entry name" value="GNAT_dom"/>
</dbReference>
<dbReference type="GO" id="GO:0008080">
    <property type="term" value="F:N-acetyltransferase activity"/>
    <property type="evidence" value="ECO:0007669"/>
    <property type="project" value="InterPro"/>
</dbReference>
<evidence type="ECO:0000313" key="3">
    <source>
        <dbReference type="EMBL" id="TBT95635.1"/>
    </source>
</evidence>
<evidence type="ECO:0000256" key="1">
    <source>
        <dbReference type="ARBA" id="ARBA00022679"/>
    </source>
</evidence>
<feature type="domain" description="N-acetyltransferase" evidence="2">
    <location>
        <begin position="6"/>
        <end position="153"/>
    </location>
</feature>
<accession>A0A4Q9KN02</accession>
<dbReference type="Proteomes" id="UP000291933">
    <property type="component" value="Unassembled WGS sequence"/>
</dbReference>
<dbReference type="PROSITE" id="PS51186">
    <property type="entry name" value="GNAT"/>
    <property type="match status" value="1"/>
</dbReference>
<dbReference type="InterPro" id="IPR050769">
    <property type="entry name" value="NAT_camello-type"/>
</dbReference>
<dbReference type="CDD" id="cd04301">
    <property type="entry name" value="NAT_SF"/>
    <property type="match status" value="1"/>
</dbReference>
<dbReference type="RefSeq" id="WP_131171287.1">
    <property type="nucleotide sequence ID" value="NZ_FXTL01000003.1"/>
</dbReference>
<protein>
    <submittedName>
        <fullName evidence="3">GNAT family N-acetyltransferase</fullName>
    </submittedName>
</protein>
<dbReference type="OrthoDB" id="9799092at2"/>
<dbReference type="Gene3D" id="3.40.630.30">
    <property type="match status" value="1"/>
</dbReference>
<reference evidence="3 4" key="1">
    <citation type="submission" date="2019-01" db="EMBL/GenBank/DDBJ databases">
        <title>Lactibacter flavus gen. nov., sp. nov., a novel bacterium of the family Propionibacteriaceae isolated from raw milk and dairy products.</title>
        <authorList>
            <person name="Huptas C."/>
            <person name="Wenning M."/>
            <person name="Breitenwieser F."/>
            <person name="Doll E."/>
            <person name="Von Neubeck M."/>
            <person name="Busse H.-J."/>
            <person name="Scherer S."/>
        </authorList>
    </citation>
    <scope>NUCLEOTIDE SEQUENCE [LARGE SCALE GENOMIC DNA]</scope>
    <source>
        <strain evidence="3 4">DSM 22130</strain>
    </source>
</reference>
<gene>
    <name evidence="3" type="ORF">ET996_04105</name>
</gene>
<proteinExistence type="predicted"/>
<evidence type="ECO:0000313" key="4">
    <source>
        <dbReference type="Proteomes" id="UP000291933"/>
    </source>
</evidence>